<evidence type="ECO:0000313" key="8">
    <source>
        <dbReference type="EMBL" id="KAL1885929.1"/>
    </source>
</evidence>
<dbReference type="PANTHER" id="PTHR43791">
    <property type="entry name" value="PERMEASE-RELATED"/>
    <property type="match status" value="1"/>
</dbReference>
<evidence type="ECO:0000256" key="7">
    <source>
        <dbReference type="SAM" id="Phobius"/>
    </source>
</evidence>
<gene>
    <name evidence="8" type="primary">NOG1_2</name>
    <name evidence="8" type="ORF">Plec18167_001430</name>
</gene>
<feature type="region of interest" description="Disordered" evidence="6">
    <location>
        <begin position="88"/>
        <end position="107"/>
    </location>
</feature>
<keyword evidence="5 7" id="KW-0472">Membrane</keyword>
<keyword evidence="9" id="KW-1185">Reference proteome</keyword>
<evidence type="ECO:0000256" key="1">
    <source>
        <dbReference type="ARBA" id="ARBA00004141"/>
    </source>
</evidence>
<accession>A0ABR3YCV0</accession>
<dbReference type="Proteomes" id="UP001583193">
    <property type="component" value="Unassembled WGS sequence"/>
</dbReference>
<keyword evidence="3 7" id="KW-0812">Transmembrane</keyword>
<evidence type="ECO:0000256" key="6">
    <source>
        <dbReference type="SAM" id="MobiDB-lite"/>
    </source>
</evidence>
<feature type="compositionally biased region" description="Basic and acidic residues" evidence="6">
    <location>
        <begin position="92"/>
        <end position="107"/>
    </location>
</feature>
<feature type="transmembrane region" description="Helical" evidence="7">
    <location>
        <begin position="54"/>
        <end position="75"/>
    </location>
</feature>
<evidence type="ECO:0000256" key="5">
    <source>
        <dbReference type="ARBA" id="ARBA00023136"/>
    </source>
</evidence>
<proteinExistence type="predicted"/>
<name>A0ABR3YCV0_9EURO</name>
<sequence>MVQHAEKKLVPSNVAGRTKKTLISSATFLGYCVGNMVGSQIFKTKDAPQYLPGTIGAATCCGLECILICLWRGYYMWQNRRRDRLATASGLSKEEQERLGREMGERDVTDMKNPYFRYTM</sequence>
<keyword evidence="2" id="KW-0813">Transport</keyword>
<protein>
    <submittedName>
        <fullName evidence="8">Nucleolar GTP-binding protein 1</fullName>
    </submittedName>
</protein>
<evidence type="ECO:0000313" key="9">
    <source>
        <dbReference type="Proteomes" id="UP001583193"/>
    </source>
</evidence>
<comment type="subcellular location">
    <subcellularLocation>
        <location evidence="1">Membrane</location>
        <topology evidence="1">Multi-pass membrane protein</topology>
    </subcellularLocation>
</comment>
<evidence type="ECO:0000256" key="3">
    <source>
        <dbReference type="ARBA" id="ARBA00022692"/>
    </source>
</evidence>
<reference evidence="8 9" key="1">
    <citation type="journal article" date="2024" name="IMA Fungus">
        <title>IMA Genome - F19 : A genome assembly and annotation guide to empower mycologists, including annotated draft genome sequences of Ceratocystis pirilliformis, Diaporthe australafricana, Fusarium ophioides, Paecilomyces lecythidis, and Sporothrix stenoceras.</title>
        <authorList>
            <person name="Aylward J."/>
            <person name="Wilson A.M."/>
            <person name="Visagie C.M."/>
            <person name="Spraker J."/>
            <person name="Barnes I."/>
            <person name="Buitendag C."/>
            <person name="Ceriani C."/>
            <person name="Del Mar Angel L."/>
            <person name="du Plessis D."/>
            <person name="Fuchs T."/>
            <person name="Gasser K."/>
            <person name="Kramer D."/>
            <person name="Li W."/>
            <person name="Munsamy K."/>
            <person name="Piso A."/>
            <person name="Price J.L."/>
            <person name="Sonnekus B."/>
            <person name="Thomas C."/>
            <person name="van der Nest A."/>
            <person name="van Dijk A."/>
            <person name="van Heerden A."/>
            <person name="van Vuuren N."/>
            <person name="Yilmaz N."/>
            <person name="Duong T.A."/>
            <person name="van der Merwe N.A."/>
            <person name="Wingfield M.J."/>
            <person name="Wingfield B.D."/>
        </authorList>
    </citation>
    <scope>NUCLEOTIDE SEQUENCE [LARGE SCALE GENOMIC DNA]</scope>
    <source>
        <strain evidence="8 9">CMW 18167</strain>
    </source>
</reference>
<dbReference type="EMBL" id="JAVDPF010000002">
    <property type="protein sequence ID" value="KAL1885929.1"/>
    <property type="molecule type" value="Genomic_DNA"/>
</dbReference>
<evidence type="ECO:0000256" key="2">
    <source>
        <dbReference type="ARBA" id="ARBA00022448"/>
    </source>
</evidence>
<dbReference type="PANTHER" id="PTHR43791:SF7">
    <property type="entry name" value="MAJOR FACILITATOR SUPERFAMILY (MFS) PROFILE DOMAIN-CONTAINING PROTEIN"/>
    <property type="match status" value="1"/>
</dbReference>
<comment type="caution">
    <text evidence="8">The sequence shown here is derived from an EMBL/GenBank/DDBJ whole genome shotgun (WGS) entry which is preliminary data.</text>
</comment>
<evidence type="ECO:0000256" key="4">
    <source>
        <dbReference type="ARBA" id="ARBA00022989"/>
    </source>
</evidence>
<feature type="transmembrane region" description="Helical" evidence="7">
    <location>
        <begin position="21"/>
        <end position="42"/>
    </location>
</feature>
<organism evidence="8 9">
    <name type="scientific">Paecilomyces lecythidis</name>
    <dbReference type="NCBI Taxonomy" id="3004212"/>
    <lineage>
        <taxon>Eukaryota</taxon>
        <taxon>Fungi</taxon>
        <taxon>Dikarya</taxon>
        <taxon>Ascomycota</taxon>
        <taxon>Pezizomycotina</taxon>
        <taxon>Eurotiomycetes</taxon>
        <taxon>Eurotiomycetidae</taxon>
        <taxon>Eurotiales</taxon>
        <taxon>Thermoascaceae</taxon>
        <taxon>Paecilomyces</taxon>
    </lineage>
</organism>
<keyword evidence="4 7" id="KW-1133">Transmembrane helix</keyword>